<organism evidence="1 2">
    <name type="scientific">Meloidogyne incognita</name>
    <name type="common">Southern root-knot nematode worm</name>
    <name type="synonym">Oxyuris incognita</name>
    <dbReference type="NCBI Taxonomy" id="6306"/>
    <lineage>
        <taxon>Eukaryota</taxon>
        <taxon>Metazoa</taxon>
        <taxon>Ecdysozoa</taxon>
        <taxon>Nematoda</taxon>
        <taxon>Chromadorea</taxon>
        <taxon>Rhabditida</taxon>
        <taxon>Tylenchina</taxon>
        <taxon>Tylenchomorpha</taxon>
        <taxon>Tylenchoidea</taxon>
        <taxon>Meloidogynidae</taxon>
        <taxon>Meloidogyninae</taxon>
        <taxon>Meloidogyne</taxon>
        <taxon>Meloidogyne incognita group</taxon>
    </lineage>
</organism>
<proteinExistence type="predicted"/>
<keyword evidence="1" id="KW-1185">Reference proteome</keyword>
<accession>A0A914LV68</accession>
<dbReference type="WBParaSite" id="Minc3s00820g17741">
    <property type="protein sequence ID" value="Minc3s00820g17741"/>
    <property type="gene ID" value="Minc3s00820g17741"/>
</dbReference>
<sequence>MIIFESTKINYLNFDTAFLGQISPDGKIVPVFGLTEKFMAAIKPALRRLLPELTIENQ</sequence>
<reference evidence="2" key="1">
    <citation type="submission" date="2022-11" db="UniProtKB">
        <authorList>
            <consortium name="WormBaseParasite"/>
        </authorList>
    </citation>
    <scope>IDENTIFICATION</scope>
</reference>
<name>A0A914LV68_MELIC</name>
<dbReference type="AlphaFoldDB" id="A0A914LV68"/>
<dbReference type="InterPro" id="IPR014721">
    <property type="entry name" value="Ribsml_uS5_D2-typ_fold_subgr"/>
</dbReference>
<dbReference type="Proteomes" id="UP000887563">
    <property type="component" value="Unplaced"/>
</dbReference>
<protein>
    <submittedName>
        <fullName evidence="2">Uncharacterized protein</fullName>
    </submittedName>
</protein>
<evidence type="ECO:0000313" key="2">
    <source>
        <dbReference type="WBParaSite" id="Minc3s00820g17741"/>
    </source>
</evidence>
<dbReference type="Gene3D" id="3.30.230.10">
    <property type="match status" value="1"/>
</dbReference>
<evidence type="ECO:0000313" key="1">
    <source>
        <dbReference type="Proteomes" id="UP000887563"/>
    </source>
</evidence>